<comment type="caution">
    <text evidence="4">The sequence shown here is derived from an EMBL/GenBank/DDBJ whole genome shotgun (WGS) entry which is preliminary data.</text>
</comment>
<dbReference type="GO" id="GO:0006152">
    <property type="term" value="P:purine nucleoside catabolic process"/>
    <property type="evidence" value="ECO:0007669"/>
    <property type="project" value="TreeGrafter"/>
</dbReference>
<proteinExistence type="predicted"/>
<dbReference type="Gene3D" id="3.90.245.10">
    <property type="entry name" value="Ribonucleoside hydrolase-like"/>
    <property type="match status" value="1"/>
</dbReference>
<keyword evidence="5" id="KW-1185">Reference proteome</keyword>
<evidence type="ECO:0000256" key="2">
    <source>
        <dbReference type="ARBA" id="ARBA00023295"/>
    </source>
</evidence>
<evidence type="ECO:0000313" key="5">
    <source>
        <dbReference type="Proteomes" id="UP000255326"/>
    </source>
</evidence>
<gene>
    <name evidence="4" type="ORF">DFR59_11722</name>
</gene>
<keyword evidence="1" id="KW-0378">Hydrolase</keyword>
<dbReference type="InterPro" id="IPR036452">
    <property type="entry name" value="Ribo_hydro-like"/>
</dbReference>
<protein>
    <submittedName>
        <fullName evidence="4">Purine nucleosidase</fullName>
    </submittedName>
</protein>
<evidence type="ECO:0000313" key="4">
    <source>
        <dbReference type="EMBL" id="RDI38481.1"/>
    </source>
</evidence>
<dbReference type="SUPFAM" id="SSF53590">
    <property type="entry name" value="Nucleoside hydrolase"/>
    <property type="match status" value="1"/>
</dbReference>
<dbReference type="OrthoDB" id="9797882at2"/>
<dbReference type="EMBL" id="QQAY01000017">
    <property type="protein sequence ID" value="RDI38481.1"/>
    <property type="molecule type" value="Genomic_DNA"/>
</dbReference>
<dbReference type="Proteomes" id="UP000255326">
    <property type="component" value="Unassembled WGS sequence"/>
</dbReference>
<dbReference type="Pfam" id="PF01156">
    <property type="entry name" value="IU_nuc_hydro"/>
    <property type="match status" value="1"/>
</dbReference>
<dbReference type="RefSeq" id="WP_114746905.1">
    <property type="nucleotide sequence ID" value="NZ_QQAY01000017.1"/>
</dbReference>
<dbReference type="InterPro" id="IPR001910">
    <property type="entry name" value="Inosine/uridine_hydrolase_dom"/>
</dbReference>
<sequence>MFTDPGIDDSIAIMYALLHPGIKLVGIVSSYGNMSKKDATKNIAYLLHLAGKTDIPLIGGATRPLSGKIPKYYPEIHGEEGLGPISPPDYIKGDLLNFSQVFDIIEKHPDLTIVDVGRSTSLATAIVLSSEQIGKIKQFHIMGGAFLTPGNVTEYAEANFYGDPIAVNLFLANYKNITIVPLNATNKGIITKEIAQYIVQNANNQLVSILQPIIDYYIDAYKKLVPGIQGAPLHDVVTLFLLMNPGMGSSISRDVNIERDDKSRGQSIADFRPKSQPSKNNINIYMDLNYSKFVEDFIQVMIGRNIGKK</sequence>
<dbReference type="InterPro" id="IPR023186">
    <property type="entry name" value="IUNH"/>
</dbReference>
<evidence type="ECO:0000256" key="1">
    <source>
        <dbReference type="ARBA" id="ARBA00022801"/>
    </source>
</evidence>
<dbReference type="PANTHER" id="PTHR12304:SF4">
    <property type="entry name" value="URIDINE NUCLEOSIDASE"/>
    <property type="match status" value="1"/>
</dbReference>
<dbReference type="CDD" id="cd00455">
    <property type="entry name" value="nuc_hydro"/>
    <property type="match status" value="1"/>
</dbReference>
<dbReference type="PANTHER" id="PTHR12304">
    <property type="entry name" value="INOSINE-URIDINE PREFERRING NUCLEOSIDE HYDROLASE"/>
    <property type="match status" value="1"/>
</dbReference>
<feature type="domain" description="Inosine/uridine-preferring nucleoside hydrolase" evidence="3">
    <location>
        <begin position="2"/>
        <end position="294"/>
    </location>
</feature>
<accession>A0A370G3P2</accession>
<organism evidence="4 5">
    <name type="scientific">Falsibacillus pallidus</name>
    <dbReference type="NCBI Taxonomy" id="493781"/>
    <lineage>
        <taxon>Bacteria</taxon>
        <taxon>Bacillati</taxon>
        <taxon>Bacillota</taxon>
        <taxon>Bacilli</taxon>
        <taxon>Bacillales</taxon>
        <taxon>Bacillaceae</taxon>
        <taxon>Falsibacillus</taxon>
    </lineage>
</organism>
<dbReference type="GO" id="GO:0008477">
    <property type="term" value="F:purine nucleosidase activity"/>
    <property type="evidence" value="ECO:0007669"/>
    <property type="project" value="TreeGrafter"/>
</dbReference>
<evidence type="ECO:0000259" key="3">
    <source>
        <dbReference type="Pfam" id="PF01156"/>
    </source>
</evidence>
<dbReference type="AlphaFoldDB" id="A0A370G3P2"/>
<dbReference type="GO" id="GO:0005829">
    <property type="term" value="C:cytosol"/>
    <property type="evidence" value="ECO:0007669"/>
    <property type="project" value="TreeGrafter"/>
</dbReference>
<name>A0A370G3P2_9BACI</name>
<reference evidence="4 5" key="1">
    <citation type="submission" date="2018-07" db="EMBL/GenBank/DDBJ databases">
        <title>Genomic Encyclopedia of Type Strains, Phase IV (KMG-IV): sequencing the most valuable type-strain genomes for metagenomic binning, comparative biology and taxonomic classification.</title>
        <authorList>
            <person name="Goeker M."/>
        </authorList>
    </citation>
    <scope>NUCLEOTIDE SEQUENCE [LARGE SCALE GENOMIC DNA]</scope>
    <source>
        <strain evidence="4 5">DSM 25281</strain>
    </source>
</reference>
<keyword evidence="2" id="KW-0326">Glycosidase</keyword>